<dbReference type="InterPro" id="IPR014371">
    <property type="entry name" value="Oat_ACAT_DAG_ARE"/>
</dbReference>
<dbReference type="EMBL" id="DS480460">
    <property type="protein sequence ID" value="EDO15440.1"/>
    <property type="molecule type" value="Genomic_DNA"/>
</dbReference>
<dbReference type="RefSeq" id="XP_001643298.1">
    <property type="nucleotide sequence ID" value="XM_001643248.1"/>
</dbReference>
<dbReference type="FunCoup" id="A7TQL9">
    <property type="interactions" value="194"/>
</dbReference>
<organism evidence="14">
    <name type="scientific">Vanderwaltozyma polyspora (strain ATCC 22028 / DSM 70294 / BCRC 21397 / CBS 2163 / NBRC 10782 / NRRL Y-8283 / UCD 57-17)</name>
    <name type="common">Kluyveromyces polysporus</name>
    <dbReference type="NCBI Taxonomy" id="436907"/>
    <lineage>
        <taxon>Eukaryota</taxon>
        <taxon>Fungi</taxon>
        <taxon>Dikarya</taxon>
        <taxon>Ascomycota</taxon>
        <taxon>Saccharomycotina</taxon>
        <taxon>Saccharomycetes</taxon>
        <taxon>Saccharomycetales</taxon>
        <taxon>Saccharomycetaceae</taxon>
        <taxon>Vanderwaltozyma</taxon>
    </lineage>
</organism>
<evidence type="ECO:0000256" key="8">
    <source>
        <dbReference type="ARBA" id="ARBA00023315"/>
    </source>
</evidence>
<evidence type="ECO:0000256" key="3">
    <source>
        <dbReference type="ARBA" id="ARBA00022679"/>
    </source>
</evidence>
<gene>
    <name evidence="13" type="ORF">Kpol_1027p14</name>
</gene>
<proteinExistence type="inferred from homology"/>
<dbReference type="AlphaFoldDB" id="A7TQL9"/>
<dbReference type="PANTHER" id="PTHR10408">
    <property type="entry name" value="STEROL O-ACYLTRANSFERASE"/>
    <property type="match status" value="1"/>
</dbReference>
<sequence>MPNEFLKDEKFLRIRKLNAEDGAAKRKSVVLSDNEYDDDSFLNLVEEVKLAESSATAVASGSEISDKILPSELTSDDVAIEDEEEDEDGIELKKLSKQISRAQSPGTEERIIQSHVKHLHGKEKLRYRRDSKEFVSYFNDVKFEERPSILDGSINVPYQESFNGPTLEKIMKQREKEKLSNNGVVQQSSFAGIYVLFWMALSFSAMRTFIDYYNQNNGVTQSEILNFMTSDLFTIALVDFCMYLGIWVIFAIQWLCRYKFIQWRKFGWNFTAYYEPVYVIFFIILTENILHLHWIAKIFLFLHSLVLLMKMHSFAFFNGYLWDVKEELEYSENALSRYKGTDKEVTDVLKKSISFCKTELASSSNKSQKFPKNINVQNYFMYTMFPTLVYQTEYPRTNKIRWRYVAEKLIATFGIIFVMMVVAQTFMYPIAMRAIAVRHSEWTGYLGRLKQWMMLLIDIVPGFIVMYMLNFYLIWDAILNGIAELTCFADRYFYGDWWNCVDWSDFSRIWNIPVHKFLLRHVYHSSISCLKLTKSQATFMTFFISSVIHELAMYVIFNKLRFYLFFLQMCQLPLVAMSKTKFLRDRPVIGNVIFWIGICTGPSIMCTLYLTF</sequence>
<keyword evidence="8 10" id="KW-0012">Acyltransferase</keyword>
<accession>A7TQL9</accession>
<evidence type="ECO:0000256" key="7">
    <source>
        <dbReference type="ARBA" id="ARBA00023136"/>
    </source>
</evidence>
<dbReference type="OMA" id="LMCTLYL"/>
<feature type="transmembrane region" description="Helical" evidence="12">
    <location>
        <begin position="266"/>
        <end position="285"/>
    </location>
</feature>
<keyword evidence="7 10" id="KW-0472">Membrane</keyword>
<dbReference type="InParanoid" id="A7TQL9"/>
<dbReference type="GO" id="GO:0008204">
    <property type="term" value="P:ergosterol metabolic process"/>
    <property type="evidence" value="ECO:0007669"/>
    <property type="project" value="EnsemblFungi"/>
</dbReference>
<protein>
    <recommendedName>
        <fullName evidence="10">O-acyltransferase</fullName>
    </recommendedName>
</protein>
<dbReference type="KEGG" id="vpo:Kpol_1027p14"/>
<keyword evidence="5 10" id="KW-0256">Endoplasmic reticulum</keyword>
<comment type="subcellular location">
    <subcellularLocation>
        <location evidence="1 10">Endoplasmic reticulum membrane</location>
        <topology evidence="1 10">Multi-pass membrane protein</topology>
    </subcellularLocation>
</comment>
<comment type="similarity">
    <text evidence="2 10">Belongs to the membrane-bound acyltransferase family. Sterol o-acyltransferase subfamily.</text>
</comment>
<evidence type="ECO:0000256" key="5">
    <source>
        <dbReference type="ARBA" id="ARBA00022824"/>
    </source>
</evidence>
<feature type="transmembrane region" description="Helical" evidence="12">
    <location>
        <begin position="537"/>
        <end position="556"/>
    </location>
</feature>
<keyword evidence="6 12" id="KW-1133">Transmembrane helix</keyword>
<dbReference type="PANTHER" id="PTHR10408:SF23">
    <property type="entry name" value="STEROL O-ACYLTRANSFERASE 1-RELATED"/>
    <property type="match status" value="1"/>
</dbReference>
<evidence type="ECO:0000256" key="2">
    <source>
        <dbReference type="ARBA" id="ARBA00009010"/>
    </source>
</evidence>
<feature type="active site" evidence="11">
    <location>
        <position position="549"/>
    </location>
</feature>
<evidence type="ECO:0000256" key="9">
    <source>
        <dbReference type="ARBA" id="ARBA00023568"/>
    </source>
</evidence>
<evidence type="ECO:0000256" key="10">
    <source>
        <dbReference type="PIRNR" id="PIRNR000439"/>
    </source>
</evidence>
<evidence type="ECO:0000256" key="1">
    <source>
        <dbReference type="ARBA" id="ARBA00004477"/>
    </source>
</evidence>
<dbReference type="STRING" id="436907.A7TQL9"/>
<evidence type="ECO:0000313" key="13">
    <source>
        <dbReference type="EMBL" id="EDO15440.1"/>
    </source>
</evidence>
<name>A7TQL9_VANPO</name>
<dbReference type="PIRSF" id="PIRSF000439">
    <property type="entry name" value="Oat_ACAT_DAG_ARE"/>
    <property type="match status" value="1"/>
</dbReference>
<evidence type="ECO:0000256" key="11">
    <source>
        <dbReference type="PIRSR" id="PIRSR000439-1"/>
    </source>
</evidence>
<reference evidence="13 14" key="1">
    <citation type="journal article" date="2007" name="Proc. Natl. Acad. Sci. U.S.A.">
        <title>Independent sorting-out of thousands of duplicated gene pairs in two yeast species descended from a whole-genome duplication.</title>
        <authorList>
            <person name="Scannell D.R."/>
            <person name="Frank A.C."/>
            <person name="Conant G.C."/>
            <person name="Byrne K.P."/>
            <person name="Woolfit M."/>
            <person name="Wolfe K.H."/>
        </authorList>
    </citation>
    <scope>NUCLEOTIDE SEQUENCE [LARGE SCALE GENOMIC DNA]</scope>
    <source>
        <strain evidence="14">ATCC 22028 / DSM 70294 / BCRC 21397 / CBS 2163 / NBRC 10782 / NRRL Y-8283 / UCD 57-17</strain>
    </source>
</reference>
<dbReference type="GO" id="GO:0005789">
    <property type="term" value="C:endoplasmic reticulum membrane"/>
    <property type="evidence" value="ECO:0007669"/>
    <property type="project" value="UniProtKB-SubCell"/>
</dbReference>
<dbReference type="Proteomes" id="UP000000267">
    <property type="component" value="Unassembled WGS sequence"/>
</dbReference>
<keyword evidence="14" id="KW-1185">Reference proteome</keyword>
<feature type="transmembrane region" description="Helical" evidence="12">
    <location>
        <begin position="409"/>
        <end position="431"/>
    </location>
</feature>
<feature type="transmembrane region" description="Helical" evidence="12">
    <location>
        <begin position="179"/>
        <end position="201"/>
    </location>
</feature>
<feature type="transmembrane region" description="Helical" evidence="12">
    <location>
        <begin position="592"/>
        <end position="610"/>
    </location>
</feature>
<dbReference type="PhylomeDB" id="A7TQL9"/>
<feature type="transmembrane region" description="Helical" evidence="12">
    <location>
        <begin position="451"/>
        <end position="475"/>
    </location>
</feature>
<keyword evidence="3 10" id="KW-0808">Transferase</keyword>
<dbReference type="GO" id="GO:0034737">
    <property type="term" value="F:ergosterol O-acyltransferase activity"/>
    <property type="evidence" value="ECO:0007669"/>
    <property type="project" value="EnsemblFungi"/>
</dbReference>
<evidence type="ECO:0000313" key="14">
    <source>
        <dbReference type="Proteomes" id="UP000000267"/>
    </source>
</evidence>
<evidence type="ECO:0000256" key="4">
    <source>
        <dbReference type="ARBA" id="ARBA00022692"/>
    </source>
</evidence>
<dbReference type="HOGENOM" id="CLU_018190_2_1_1"/>
<dbReference type="Pfam" id="PF03062">
    <property type="entry name" value="MBOAT"/>
    <property type="match status" value="1"/>
</dbReference>
<dbReference type="GeneID" id="5543509"/>
<dbReference type="eggNOG" id="KOG0380">
    <property type="taxonomic scope" value="Eukaryota"/>
</dbReference>
<feature type="transmembrane region" description="Helical" evidence="12">
    <location>
        <begin position="291"/>
        <end position="309"/>
    </location>
</feature>
<dbReference type="InterPro" id="IPR004299">
    <property type="entry name" value="MBOAT_fam"/>
</dbReference>
<dbReference type="OrthoDB" id="10039049at2759"/>
<feature type="transmembrane region" description="Helical" evidence="12">
    <location>
        <begin position="232"/>
        <end position="254"/>
    </location>
</feature>
<keyword evidence="4 12" id="KW-0812">Transmembrane</keyword>
<evidence type="ECO:0000256" key="12">
    <source>
        <dbReference type="SAM" id="Phobius"/>
    </source>
</evidence>
<comment type="function">
    <text evidence="9">Sterol O-acyltransferase that catalyzes the formation of stery esters.</text>
</comment>
<evidence type="ECO:0000256" key="6">
    <source>
        <dbReference type="ARBA" id="ARBA00022989"/>
    </source>
</evidence>